<sequence length="409" mass="46445">MDTDSLLATLLVGRTATNSFEHQVRGFIKSAEVNLTRAETQIQDLTRLCDKKRELITALKSLVAPIRHVPAELLLEIFRVAAASAEPDQWLKQVVAIRAFAAIGGGWLVFLKHSASLPIPILLKNELSQASCLVKHIYRVAPRWRSLVFHRSKRHRLRKFHALRSLETLDLTITKDLLDDTPIEAFLHAPLLRTIALNVRQTKGFDMPWSQLTHLSIRTLHESAQHFLDILVQCTKVVSVKFYDMAPWYESPSASIPAPVVQQLAQLETLTLVFEEYDFYGDIMPFFARLALPALKALRIRAYLHNSTWSYAVFGRFQHCVPRLEKLHIHGSILDPDPILSVLKESPLLVDLRLVSCFTDACWVYSSGTIVSTLVLRREHPDWNGCTSSTMQGSWTRECWKRLVALVVG</sequence>
<organism evidence="2 3">
    <name type="scientific">Roridomyces roridus</name>
    <dbReference type="NCBI Taxonomy" id="1738132"/>
    <lineage>
        <taxon>Eukaryota</taxon>
        <taxon>Fungi</taxon>
        <taxon>Dikarya</taxon>
        <taxon>Basidiomycota</taxon>
        <taxon>Agaricomycotina</taxon>
        <taxon>Agaricomycetes</taxon>
        <taxon>Agaricomycetidae</taxon>
        <taxon>Agaricales</taxon>
        <taxon>Marasmiineae</taxon>
        <taxon>Mycenaceae</taxon>
        <taxon>Roridomyces</taxon>
    </lineage>
</organism>
<evidence type="ECO:0000313" key="2">
    <source>
        <dbReference type="EMBL" id="KAJ7606072.1"/>
    </source>
</evidence>
<protein>
    <recommendedName>
        <fullName evidence="4">F-box domain-containing protein</fullName>
    </recommendedName>
</protein>
<gene>
    <name evidence="2" type="ORF">FB45DRAFT_1140442</name>
</gene>
<dbReference type="SUPFAM" id="SSF52047">
    <property type="entry name" value="RNI-like"/>
    <property type="match status" value="1"/>
</dbReference>
<keyword evidence="1" id="KW-0175">Coiled coil</keyword>
<accession>A0AAD7B031</accession>
<evidence type="ECO:0000313" key="3">
    <source>
        <dbReference type="Proteomes" id="UP001221142"/>
    </source>
</evidence>
<dbReference type="Gene3D" id="3.80.10.10">
    <property type="entry name" value="Ribonuclease Inhibitor"/>
    <property type="match status" value="1"/>
</dbReference>
<comment type="caution">
    <text evidence="2">The sequence shown here is derived from an EMBL/GenBank/DDBJ whole genome shotgun (WGS) entry which is preliminary data.</text>
</comment>
<evidence type="ECO:0000256" key="1">
    <source>
        <dbReference type="SAM" id="Coils"/>
    </source>
</evidence>
<feature type="coiled-coil region" evidence="1">
    <location>
        <begin position="28"/>
        <end position="55"/>
    </location>
</feature>
<dbReference type="EMBL" id="JARKIF010000064">
    <property type="protein sequence ID" value="KAJ7606072.1"/>
    <property type="molecule type" value="Genomic_DNA"/>
</dbReference>
<reference evidence="2" key="1">
    <citation type="submission" date="2023-03" db="EMBL/GenBank/DDBJ databases">
        <title>Massive genome expansion in bonnet fungi (Mycena s.s.) driven by repeated elements and novel gene families across ecological guilds.</title>
        <authorList>
            <consortium name="Lawrence Berkeley National Laboratory"/>
            <person name="Harder C.B."/>
            <person name="Miyauchi S."/>
            <person name="Viragh M."/>
            <person name="Kuo A."/>
            <person name="Thoen E."/>
            <person name="Andreopoulos B."/>
            <person name="Lu D."/>
            <person name="Skrede I."/>
            <person name="Drula E."/>
            <person name="Henrissat B."/>
            <person name="Morin E."/>
            <person name="Kohler A."/>
            <person name="Barry K."/>
            <person name="LaButti K."/>
            <person name="Morin E."/>
            <person name="Salamov A."/>
            <person name="Lipzen A."/>
            <person name="Mereny Z."/>
            <person name="Hegedus B."/>
            <person name="Baldrian P."/>
            <person name="Stursova M."/>
            <person name="Weitz H."/>
            <person name="Taylor A."/>
            <person name="Grigoriev I.V."/>
            <person name="Nagy L.G."/>
            <person name="Martin F."/>
            <person name="Kauserud H."/>
        </authorList>
    </citation>
    <scope>NUCLEOTIDE SEQUENCE</scope>
    <source>
        <strain evidence="2">9284</strain>
    </source>
</reference>
<dbReference type="InterPro" id="IPR032675">
    <property type="entry name" value="LRR_dom_sf"/>
</dbReference>
<proteinExistence type="predicted"/>
<dbReference type="AlphaFoldDB" id="A0AAD7B031"/>
<keyword evidence="3" id="KW-1185">Reference proteome</keyword>
<name>A0AAD7B031_9AGAR</name>
<evidence type="ECO:0008006" key="4">
    <source>
        <dbReference type="Google" id="ProtNLM"/>
    </source>
</evidence>
<dbReference type="Proteomes" id="UP001221142">
    <property type="component" value="Unassembled WGS sequence"/>
</dbReference>